<proteinExistence type="predicted"/>
<dbReference type="HOGENOM" id="CLU_1597580_0_0_1"/>
<dbReference type="RefSeq" id="XP_005833720.1">
    <property type="nucleotide sequence ID" value="XM_005833663.1"/>
</dbReference>
<evidence type="ECO:0000313" key="3">
    <source>
        <dbReference type="Proteomes" id="UP000011087"/>
    </source>
</evidence>
<evidence type="ECO:0000313" key="2">
    <source>
        <dbReference type="EnsemblProtists" id="EKX46740"/>
    </source>
</evidence>
<name>L1JF67_GUITC</name>
<protein>
    <submittedName>
        <fullName evidence="1 2">Uncharacterized protein</fullName>
    </submittedName>
</protein>
<keyword evidence="3" id="KW-1185">Reference proteome</keyword>
<dbReference type="EMBL" id="JH992993">
    <property type="protein sequence ID" value="EKX46740.1"/>
    <property type="molecule type" value="Genomic_DNA"/>
</dbReference>
<dbReference type="KEGG" id="gtt:GUITHDRAFT_107517"/>
<sequence length="171" mass="18402">MRSLSLSSASVGADLPSSLDFLGPFFTAAEGGASTQFGVYSGVRRHSLLFDKWVFCTETSRNLTTGAYNRQCFGTVSKANWTDPLTRFDSCKSAILNDAPSSSTMIPIRICTLDSTMNELCIKVADFLQRNQAAKRLQGSGELQGPALPLHALKRPDIPMSGAKTTSVMGN</sequence>
<dbReference type="GeneID" id="17303261"/>
<dbReference type="EnsemblProtists" id="EKX46740">
    <property type="protein sequence ID" value="EKX46740"/>
    <property type="gene ID" value="GUITHDRAFT_107517"/>
</dbReference>
<evidence type="ECO:0000313" key="1">
    <source>
        <dbReference type="EMBL" id="EKX46740.1"/>
    </source>
</evidence>
<accession>L1JF67</accession>
<dbReference type="Proteomes" id="UP000011087">
    <property type="component" value="Unassembled WGS sequence"/>
</dbReference>
<reference evidence="3" key="2">
    <citation type="submission" date="2012-11" db="EMBL/GenBank/DDBJ databases">
        <authorList>
            <person name="Kuo A."/>
            <person name="Curtis B.A."/>
            <person name="Tanifuji G."/>
            <person name="Burki F."/>
            <person name="Gruber A."/>
            <person name="Irimia M."/>
            <person name="Maruyama S."/>
            <person name="Arias M.C."/>
            <person name="Ball S.G."/>
            <person name="Gile G.H."/>
            <person name="Hirakawa Y."/>
            <person name="Hopkins J.F."/>
            <person name="Rensing S.A."/>
            <person name="Schmutz J."/>
            <person name="Symeonidi A."/>
            <person name="Elias M."/>
            <person name="Eveleigh R.J."/>
            <person name="Herman E.K."/>
            <person name="Klute M.J."/>
            <person name="Nakayama T."/>
            <person name="Obornik M."/>
            <person name="Reyes-Prieto A."/>
            <person name="Armbrust E.V."/>
            <person name="Aves S.J."/>
            <person name="Beiko R.G."/>
            <person name="Coutinho P."/>
            <person name="Dacks J.B."/>
            <person name="Durnford D.G."/>
            <person name="Fast N.M."/>
            <person name="Green B.R."/>
            <person name="Grisdale C."/>
            <person name="Hempe F."/>
            <person name="Henrissat B."/>
            <person name="Hoppner M.P."/>
            <person name="Ishida K.-I."/>
            <person name="Kim E."/>
            <person name="Koreny L."/>
            <person name="Kroth P.G."/>
            <person name="Liu Y."/>
            <person name="Malik S.-B."/>
            <person name="Maier U.G."/>
            <person name="McRose D."/>
            <person name="Mock T."/>
            <person name="Neilson J.A."/>
            <person name="Onodera N.T."/>
            <person name="Poole A.M."/>
            <person name="Pritham E.J."/>
            <person name="Richards T.A."/>
            <person name="Rocap G."/>
            <person name="Roy S.W."/>
            <person name="Sarai C."/>
            <person name="Schaack S."/>
            <person name="Shirato S."/>
            <person name="Slamovits C.H."/>
            <person name="Spencer D.F."/>
            <person name="Suzuki S."/>
            <person name="Worden A.Z."/>
            <person name="Zauner S."/>
            <person name="Barry K."/>
            <person name="Bell C."/>
            <person name="Bharti A.K."/>
            <person name="Crow J.A."/>
            <person name="Grimwood J."/>
            <person name="Kramer R."/>
            <person name="Lindquist E."/>
            <person name="Lucas S."/>
            <person name="Salamov A."/>
            <person name="McFadden G.I."/>
            <person name="Lane C.E."/>
            <person name="Keeling P.J."/>
            <person name="Gray M.W."/>
            <person name="Grigoriev I.V."/>
            <person name="Archibald J.M."/>
        </authorList>
    </citation>
    <scope>NUCLEOTIDE SEQUENCE</scope>
    <source>
        <strain evidence="3">CCMP2712</strain>
    </source>
</reference>
<dbReference type="AlphaFoldDB" id="L1JF67"/>
<organism evidence="1">
    <name type="scientific">Guillardia theta (strain CCMP2712)</name>
    <name type="common">Cryptophyte</name>
    <dbReference type="NCBI Taxonomy" id="905079"/>
    <lineage>
        <taxon>Eukaryota</taxon>
        <taxon>Cryptophyceae</taxon>
        <taxon>Pyrenomonadales</taxon>
        <taxon>Geminigeraceae</taxon>
        <taxon>Guillardia</taxon>
    </lineage>
</organism>
<gene>
    <name evidence="1" type="ORF">GUITHDRAFT_107517</name>
</gene>
<reference evidence="2" key="3">
    <citation type="submission" date="2016-03" db="UniProtKB">
        <authorList>
            <consortium name="EnsemblProtists"/>
        </authorList>
    </citation>
    <scope>IDENTIFICATION</scope>
</reference>
<reference evidence="1 3" key="1">
    <citation type="journal article" date="2012" name="Nature">
        <title>Algal genomes reveal evolutionary mosaicism and the fate of nucleomorphs.</title>
        <authorList>
            <consortium name="DOE Joint Genome Institute"/>
            <person name="Curtis B.A."/>
            <person name="Tanifuji G."/>
            <person name="Burki F."/>
            <person name="Gruber A."/>
            <person name="Irimia M."/>
            <person name="Maruyama S."/>
            <person name="Arias M.C."/>
            <person name="Ball S.G."/>
            <person name="Gile G.H."/>
            <person name="Hirakawa Y."/>
            <person name="Hopkins J.F."/>
            <person name="Kuo A."/>
            <person name="Rensing S.A."/>
            <person name="Schmutz J."/>
            <person name="Symeonidi A."/>
            <person name="Elias M."/>
            <person name="Eveleigh R.J."/>
            <person name="Herman E.K."/>
            <person name="Klute M.J."/>
            <person name="Nakayama T."/>
            <person name="Obornik M."/>
            <person name="Reyes-Prieto A."/>
            <person name="Armbrust E.V."/>
            <person name="Aves S.J."/>
            <person name="Beiko R.G."/>
            <person name="Coutinho P."/>
            <person name="Dacks J.B."/>
            <person name="Durnford D.G."/>
            <person name="Fast N.M."/>
            <person name="Green B.R."/>
            <person name="Grisdale C.J."/>
            <person name="Hempel F."/>
            <person name="Henrissat B."/>
            <person name="Hoppner M.P."/>
            <person name="Ishida K."/>
            <person name="Kim E."/>
            <person name="Koreny L."/>
            <person name="Kroth P.G."/>
            <person name="Liu Y."/>
            <person name="Malik S.B."/>
            <person name="Maier U.G."/>
            <person name="McRose D."/>
            <person name="Mock T."/>
            <person name="Neilson J.A."/>
            <person name="Onodera N.T."/>
            <person name="Poole A.M."/>
            <person name="Pritham E.J."/>
            <person name="Richards T.A."/>
            <person name="Rocap G."/>
            <person name="Roy S.W."/>
            <person name="Sarai C."/>
            <person name="Schaack S."/>
            <person name="Shirato S."/>
            <person name="Slamovits C.H."/>
            <person name="Spencer D.F."/>
            <person name="Suzuki S."/>
            <person name="Worden A.Z."/>
            <person name="Zauner S."/>
            <person name="Barry K."/>
            <person name="Bell C."/>
            <person name="Bharti A.K."/>
            <person name="Crow J.A."/>
            <person name="Grimwood J."/>
            <person name="Kramer R."/>
            <person name="Lindquist E."/>
            <person name="Lucas S."/>
            <person name="Salamov A."/>
            <person name="McFadden G.I."/>
            <person name="Lane C.E."/>
            <person name="Keeling P.J."/>
            <person name="Gray M.W."/>
            <person name="Grigoriev I.V."/>
            <person name="Archibald J.M."/>
        </authorList>
    </citation>
    <scope>NUCLEOTIDE SEQUENCE</scope>
    <source>
        <strain evidence="1 3">CCMP2712</strain>
    </source>
</reference>
<dbReference type="PaxDb" id="55529-EKX46740"/>